<comment type="caution">
    <text evidence="1">The sequence shown here is derived from an EMBL/GenBank/DDBJ whole genome shotgun (WGS) entry which is preliminary data.</text>
</comment>
<sequence>MKYGQDEKTVKWIENWLNSQAQRVVFSGTKPSWRPVTVYHRDQYWIQSCSTSSLMIWMMALQIKPNWEEWLIHQRLVLPSRGTSTGWRNGQDRNLVKFKKGSAKSCIWGEITPVTSTGVRRAGKKLSGKGPGGPNGQKVEHEPAHVLVAKKANSPLGCIRQSDASRLRKGDPFLSSVLVRLHLEFWVQLWAPHYRDRTRGNEQPQYQYRLGDEGLESSPAKEDLRVLVDDKLDKSRQGALTAQKADCILGCIKRSMASRSVEVILHLYSALVRPHLEYCIQLWSPQHRKDVDLLEQVQSRATKIIRRLEHFSYVERLRELGLEIWRVGGLEKRRLWGHLIAGFQY</sequence>
<keyword evidence="2" id="KW-1185">Reference proteome</keyword>
<proteinExistence type="predicted"/>
<evidence type="ECO:0000313" key="1">
    <source>
        <dbReference type="EMBL" id="KAK4830979.1"/>
    </source>
</evidence>
<reference evidence="1 2" key="1">
    <citation type="journal article" date="2023" name="J. Hered.">
        <title>Chromosome-level genome of the wood stork (Mycteria americana) provides insight into avian chromosome evolution.</title>
        <authorList>
            <person name="Flamio R. Jr."/>
            <person name="Ramstad K.M."/>
        </authorList>
    </citation>
    <scope>NUCLEOTIDE SEQUENCE [LARGE SCALE GENOMIC DNA]</scope>
    <source>
        <strain evidence="1">JAX WOST 10</strain>
    </source>
</reference>
<dbReference type="Proteomes" id="UP001333110">
    <property type="component" value="Unassembled WGS sequence"/>
</dbReference>
<evidence type="ECO:0000313" key="2">
    <source>
        <dbReference type="Proteomes" id="UP001333110"/>
    </source>
</evidence>
<organism evidence="1 2">
    <name type="scientific">Mycteria americana</name>
    <name type="common">Wood stork</name>
    <dbReference type="NCBI Taxonomy" id="33587"/>
    <lineage>
        <taxon>Eukaryota</taxon>
        <taxon>Metazoa</taxon>
        <taxon>Chordata</taxon>
        <taxon>Craniata</taxon>
        <taxon>Vertebrata</taxon>
        <taxon>Euteleostomi</taxon>
        <taxon>Archelosauria</taxon>
        <taxon>Archosauria</taxon>
        <taxon>Dinosauria</taxon>
        <taxon>Saurischia</taxon>
        <taxon>Theropoda</taxon>
        <taxon>Coelurosauria</taxon>
        <taxon>Aves</taxon>
        <taxon>Neognathae</taxon>
        <taxon>Neoaves</taxon>
        <taxon>Aequornithes</taxon>
        <taxon>Ciconiiformes</taxon>
        <taxon>Ciconiidae</taxon>
        <taxon>Mycteria</taxon>
    </lineage>
</organism>
<dbReference type="PANTHER" id="PTHR33332">
    <property type="entry name" value="REVERSE TRANSCRIPTASE DOMAIN-CONTAINING PROTEIN"/>
    <property type="match status" value="1"/>
</dbReference>
<gene>
    <name evidence="1" type="ORF">QYF61_014498</name>
</gene>
<dbReference type="AlphaFoldDB" id="A0AAN7NV19"/>
<accession>A0AAN7NV19</accession>
<dbReference type="PRINTS" id="PR01345">
    <property type="entry name" value="CERVTRCPTASE"/>
</dbReference>
<dbReference type="EMBL" id="JAUNZN010000001">
    <property type="protein sequence ID" value="KAK4830979.1"/>
    <property type="molecule type" value="Genomic_DNA"/>
</dbReference>
<name>A0AAN7NV19_MYCAM</name>
<protein>
    <submittedName>
        <fullName evidence="1">Uncharacterized protein</fullName>
    </submittedName>
</protein>